<dbReference type="PANTHER" id="PTHR45782:SF4">
    <property type="entry name" value="MITOCHONDRIAL RIBOSOME-ASSOCIATED GTPASE 1"/>
    <property type="match status" value="1"/>
</dbReference>
<dbReference type="EMBL" id="VYZN01000041">
    <property type="protein sequence ID" value="KAE9531212.1"/>
    <property type="molecule type" value="Genomic_DNA"/>
</dbReference>
<dbReference type="Gene3D" id="4.10.640.10">
    <property type="entry name" value="Ribosomal protein S18"/>
    <property type="match status" value="1"/>
</dbReference>
<keyword evidence="8" id="KW-0472">Membrane</keyword>
<dbReference type="Pfam" id="PF01084">
    <property type="entry name" value="Ribosomal_S18"/>
    <property type="match status" value="1"/>
</dbReference>
<dbReference type="OrthoDB" id="269151at2759"/>
<evidence type="ECO:0000256" key="9">
    <source>
        <dbReference type="ARBA" id="ARBA00023274"/>
    </source>
</evidence>
<keyword evidence="3" id="KW-0999">Mitochondrion inner membrane</keyword>
<feature type="chain" id="PRO_5026210122" description="CP-type G domain-containing protein" evidence="11">
    <location>
        <begin position="25"/>
        <end position="759"/>
    </location>
</feature>
<keyword evidence="4" id="KW-0809">Transit peptide</keyword>
<evidence type="ECO:0000256" key="11">
    <source>
        <dbReference type="SAM" id="SignalP"/>
    </source>
</evidence>
<dbReference type="Pfam" id="PF01926">
    <property type="entry name" value="MMR_HSR1"/>
    <property type="match status" value="1"/>
</dbReference>
<organism evidence="13 14">
    <name type="scientific">Aphis glycines</name>
    <name type="common">Soybean aphid</name>
    <dbReference type="NCBI Taxonomy" id="307491"/>
    <lineage>
        <taxon>Eukaryota</taxon>
        <taxon>Metazoa</taxon>
        <taxon>Ecdysozoa</taxon>
        <taxon>Arthropoda</taxon>
        <taxon>Hexapoda</taxon>
        <taxon>Insecta</taxon>
        <taxon>Pterygota</taxon>
        <taxon>Neoptera</taxon>
        <taxon>Paraneoptera</taxon>
        <taxon>Hemiptera</taxon>
        <taxon>Sternorrhyncha</taxon>
        <taxon>Aphidomorpha</taxon>
        <taxon>Aphidoidea</taxon>
        <taxon>Aphididae</taxon>
        <taxon>Aphidini</taxon>
        <taxon>Aphis</taxon>
        <taxon>Aphis</taxon>
    </lineage>
</organism>
<evidence type="ECO:0000256" key="1">
    <source>
        <dbReference type="ARBA" id="ARBA00004443"/>
    </source>
</evidence>
<evidence type="ECO:0000256" key="2">
    <source>
        <dbReference type="ARBA" id="ARBA00022741"/>
    </source>
</evidence>
<evidence type="ECO:0000256" key="8">
    <source>
        <dbReference type="ARBA" id="ARBA00023136"/>
    </source>
</evidence>
<dbReference type="Proteomes" id="UP000475862">
    <property type="component" value="Unassembled WGS sequence"/>
</dbReference>
<keyword evidence="11" id="KW-0732">Signal</keyword>
<dbReference type="NCBIfam" id="TIGR00165">
    <property type="entry name" value="S18"/>
    <property type="match status" value="1"/>
</dbReference>
<dbReference type="PRINTS" id="PR00326">
    <property type="entry name" value="GTP1OBG"/>
</dbReference>
<dbReference type="InterPro" id="IPR036870">
    <property type="entry name" value="Ribosomal_bS18_sf"/>
</dbReference>
<evidence type="ECO:0000256" key="4">
    <source>
        <dbReference type="ARBA" id="ARBA00022946"/>
    </source>
</evidence>
<dbReference type="GO" id="GO:1990904">
    <property type="term" value="C:ribonucleoprotein complex"/>
    <property type="evidence" value="ECO:0007669"/>
    <property type="project" value="UniProtKB-KW"/>
</dbReference>
<gene>
    <name evidence="13" type="ORF">AGLY_010418</name>
</gene>
<dbReference type="GO" id="GO:0003735">
    <property type="term" value="F:structural constituent of ribosome"/>
    <property type="evidence" value="ECO:0007669"/>
    <property type="project" value="InterPro"/>
</dbReference>
<name>A0A6G0TDH8_APHGL</name>
<reference evidence="13 14" key="1">
    <citation type="submission" date="2019-08" db="EMBL/GenBank/DDBJ databases">
        <title>The genome of the soybean aphid Biotype 1, its phylome, world population structure and adaptation to the North American continent.</title>
        <authorList>
            <person name="Giordano R."/>
            <person name="Donthu R.K."/>
            <person name="Hernandez A.G."/>
            <person name="Wright C.L."/>
            <person name="Zimin A.V."/>
        </authorList>
    </citation>
    <scope>NUCLEOTIDE SEQUENCE [LARGE SCALE GENOMIC DNA]</scope>
    <source>
        <tissue evidence="13">Whole aphids</tissue>
    </source>
</reference>
<dbReference type="InterPro" id="IPR023179">
    <property type="entry name" value="GTP-bd_ortho_bundle_sf"/>
</dbReference>
<evidence type="ECO:0000256" key="5">
    <source>
        <dbReference type="ARBA" id="ARBA00022980"/>
    </source>
</evidence>
<comment type="function">
    <text evidence="10">Plays a role in the regulation of the mitochondrial ribosome assembly and of translational activity. Displays mitochondrial GTPase activity.</text>
</comment>
<dbReference type="PANTHER" id="PTHR45782">
    <property type="entry name" value="MITOCHONDRIAL RIBOSOME-ASSOCIATED GTPASE 1"/>
    <property type="match status" value="1"/>
</dbReference>
<dbReference type="Gene3D" id="1.10.1580.10">
    <property type="match status" value="1"/>
</dbReference>
<evidence type="ECO:0000313" key="13">
    <source>
        <dbReference type="EMBL" id="KAE9531212.1"/>
    </source>
</evidence>
<evidence type="ECO:0000256" key="3">
    <source>
        <dbReference type="ARBA" id="ARBA00022792"/>
    </source>
</evidence>
<dbReference type="GO" id="GO:0005840">
    <property type="term" value="C:ribosome"/>
    <property type="evidence" value="ECO:0007669"/>
    <property type="project" value="UniProtKB-KW"/>
</dbReference>
<keyword evidence="5" id="KW-0689">Ribosomal protein</keyword>
<dbReference type="Gene3D" id="3.40.50.300">
    <property type="entry name" value="P-loop containing nucleotide triphosphate hydrolases"/>
    <property type="match status" value="1"/>
</dbReference>
<dbReference type="AlphaFoldDB" id="A0A6G0TDH8"/>
<feature type="signal peptide" evidence="11">
    <location>
        <begin position="1"/>
        <end position="24"/>
    </location>
</feature>
<dbReference type="SUPFAM" id="SSF46911">
    <property type="entry name" value="Ribosomal protein S18"/>
    <property type="match status" value="1"/>
</dbReference>
<evidence type="ECO:0000256" key="10">
    <source>
        <dbReference type="ARBA" id="ARBA00045284"/>
    </source>
</evidence>
<dbReference type="GO" id="GO:0003924">
    <property type="term" value="F:GTPase activity"/>
    <property type="evidence" value="ECO:0007669"/>
    <property type="project" value="TreeGrafter"/>
</dbReference>
<protein>
    <recommendedName>
        <fullName evidence="12">CP-type G domain-containing protein</fullName>
    </recommendedName>
</protein>
<sequence length="759" mass="87845">MFQQQHCQVLWIIVLLNSQVWTFGAEYFSEYFEYIKIEITISKVRREELSCMEIPHKMLNESSCPVNFRSRCELFHFWYEMRVIEDFADVVIIASVGTGPQLQFLNSLIGRLEPSTHKIVCRKNAMSPASIRHLNAPSSPAYGSFDVHFWPLTLLAHRIHKRSELSPKKIIVKRLNIKINYPLDCTCQVLEFQLQQNKPFYPSSFQDYTHHLNCCINGIKLLYRPPTNTSPASKLKISAALLSNFIIQSVHQVIRLTFSFCKSDIYPLLRIEIEKEYYVVNSYPDVSHNVWNLPEFRQSFKVVDKALLRWFPGHMGKGMKQMQQKLKSVDCIIEVHDARIPLSGRNPDFKYSISGLKPHILVLNKMDLADLNYKQEVEEKIMREQKISKIIYTNCKNSLCPGVKQIMPTALSLIKGSNRYNRSENIDSRIMVIGVPNVGKSSLINSIRNTILGKKSAAPVGAVAGITRAVQHQIKVSHDPLVYVLDTPGVVSPTIKNVETGLKLALCATLQDHLVGEEIIADYLLYWFNKNNHFDYVSYLNCDEPTDDIRIVLAKAAIHRKSSIKYLNFDGSYIYRPDMQGMARNFLNAFRTGVFGKKKYINSLYIKLTLNFRISIGVSTRHMGRFRTNRFNPWTNLQKTIDKKKTNAVDEDVQAFKSKHLVNIPNPYEKEKRLCILCRMNIVPDYKNTRMLSQFISRFTGRIYGRHITGLCRHKQEHVEKEIKKSREAGLMPFYFRNPEFSHDPKLFDPDNPFRPHSY</sequence>
<dbReference type="InterPro" id="IPR006073">
    <property type="entry name" value="GTP-bd"/>
</dbReference>
<evidence type="ECO:0000256" key="6">
    <source>
        <dbReference type="ARBA" id="ARBA00023128"/>
    </source>
</evidence>
<dbReference type="FunFam" id="3.40.50.300:FF:000876">
    <property type="entry name" value="Mitochondrial GTPase 1"/>
    <property type="match status" value="1"/>
</dbReference>
<dbReference type="FunFam" id="1.10.1580.10:FF:000004">
    <property type="entry name" value="Mitochondrial GTPase 1"/>
    <property type="match status" value="1"/>
</dbReference>
<evidence type="ECO:0000259" key="12">
    <source>
        <dbReference type="PROSITE" id="PS51721"/>
    </source>
</evidence>
<dbReference type="CDD" id="cd01856">
    <property type="entry name" value="YlqF"/>
    <property type="match status" value="1"/>
</dbReference>
<keyword evidence="2" id="KW-0547">Nucleotide-binding</keyword>
<proteinExistence type="predicted"/>
<keyword evidence="7" id="KW-0342">GTP-binding</keyword>
<dbReference type="InterPro" id="IPR001648">
    <property type="entry name" value="Ribosomal_bS18"/>
</dbReference>
<evidence type="ECO:0000256" key="7">
    <source>
        <dbReference type="ARBA" id="ARBA00023134"/>
    </source>
</evidence>
<accession>A0A6G0TDH8</accession>
<dbReference type="GO" id="GO:0032543">
    <property type="term" value="P:mitochondrial translation"/>
    <property type="evidence" value="ECO:0007669"/>
    <property type="project" value="TreeGrafter"/>
</dbReference>
<dbReference type="InterPro" id="IPR027417">
    <property type="entry name" value="P-loop_NTPase"/>
</dbReference>
<dbReference type="GO" id="GO:0005525">
    <property type="term" value="F:GTP binding"/>
    <property type="evidence" value="ECO:0007669"/>
    <property type="project" value="UniProtKB-KW"/>
</dbReference>
<evidence type="ECO:0000313" key="14">
    <source>
        <dbReference type="Proteomes" id="UP000475862"/>
    </source>
</evidence>
<keyword evidence="9" id="KW-0687">Ribonucleoprotein</keyword>
<dbReference type="SUPFAM" id="SSF52540">
    <property type="entry name" value="P-loop containing nucleoside triphosphate hydrolases"/>
    <property type="match status" value="1"/>
</dbReference>
<comment type="subcellular location">
    <subcellularLocation>
        <location evidence="1">Mitochondrion inner membrane</location>
        <topology evidence="1">Peripheral membrane protein</topology>
        <orientation evidence="1">Matrix side</orientation>
    </subcellularLocation>
</comment>
<dbReference type="GO" id="GO:0005743">
    <property type="term" value="C:mitochondrial inner membrane"/>
    <property type="evidence" value="ECO:0007669"/>
    <property type="project" value="UniProtKB-SubCell"/>
</dbReference>
<comment type="caution">
    <text evidence="13">The sequence shown here is derived from an EMBL/GenBank/DDBJ whole genome shotgun (WGS) entry which is preliminary data.</text>
</comment>
<feature type="domain" description="CP-type G" evidence="12">
    <location>
        <begin position="319"/>
        <end position="493"/>
    </location>
</feature>
<keyword evidence="6" id="KW-0496">Mitochondrion</keyword>
<dbReference type="PROSITE" id="PS51721">
    <property type="entry name" value="G_CP"/>
    <property type="match status" value="1"/>
</dbReference>
<dbReference type="InterPro" id="IPR030378">
    <property type="entry name" value="G_CP_dom"/>
</dbReference>
<keyword evidence="14" id="KW-1185">Reference proteome</keyword>